<protein>
    <submittedName>
        <fullName evidence="4">Uncharacterized protein</fullName>
    </submittedName>
</protein>
<dbReference type="InterPro" id="IPR002110">
    <property type="entry name" value="Ankyrin_rpt"/>
</dbReference>
<feature type="repeat" description="ANK" evidence="3">
    <location>
        <begin position="1"/>
        <end position="32"/>
    </location>
</feature>
<keyword evidence="2 3" id="KW-0040">ANK repeat</keyword>
<dbReference type="EMBL" id="LN890957">
    <property type="protein sequence ID" value="CUS14607.1"/>
    <property type="molecule type" value="Genomic_DNA"/>
</dbReference>
<feature type="non-terminal residue" evidence="4">
    <location>
        <position position="176"/>
    </location>
</feature>
<dbReference type="PROSITE" id="PS50297">
    <property type="entry name" value="ANK_REP_REGION"/>
    <property type="match status" value="3"/>
</dbReference>
<keyword evidence="5" id="KW-1185">Reference proteome</keyword>
<proteinExistence type="predicted"/>
<feature type="repeat" description="ANK" evidence="3">
    <location>
        <begin position="100"/>
        <end position="132"/>
    </location>
</feature>
<reference evidence="4" key="1">
    <citation type="submission" date="2015-10" db="EMBL/GenBank/DDBJ databases">
        <authorList>
            <person name="Regsiter A."/>
            <person name="william w."/>
        </authorList>
    </citation>
    <scope>NUCLEOTIDE SEQUENCE</scope>
    <source>
        <strain evidence="4">Montdore</strain>
    </source>
</reference>
<evidence type="ECO:0000256" key="3">
    <source>
        <dbReference type="PROSITE-ProRule" id="PRU00023"/>
    </source>
</evidence>
<dbReference type="AlphaFoldDB" id="A0A292Q7D7"/>
<evidence type="ECO:0000313" key="5">
    <source>
        <dbReference type="Proteomes" id="UP001412239"/>
    </source>
</evidence>
<dbReference type="InterPro" id="IPR050776">
    <property type="entry name" value="Ank_Repeat/CDKN_Inhibitor"/>
</dbReference>
<dbReference type="SUPFAM" id="SSF48403">
    <property type="entry name" value="Ankyrin repeat"/>
    <property type="match status" value="1"/>
</dbReference>
<feature type="repeat" description="ANK" evidence="3">
    <location>
        <begin position="32"/>
        <end position="64"/>
    </location>
</feature>
<keyword evidence="1" id="KW-0677">Repeat</keyword>
<accession>A0A292Q7D7</accession>
<dbReference type="PROSITE" id="PS50088">
    <property type="entry name" value="ANK_REPEAT"/>
    <property type="match status" value="4"/>
</dbReference>
<dbReference type="Pfam" id="PF12796">
    <property type="entry name" value="Ank_2"/>
    <property type="match status" value="2"/>
</dbReference>
<sequence>GLRPIHIAAELGYESVVDVLVRQGADIEAPSIGGTPLMIATIMGRDEVVRLLIGNGANMYPINHIGATLMHTAAQEGHEKTVLALVESMGQECINSRDFWGNTPMHLAAFNGHAAVVELLFRLGAGADPTMQDDEGGTPLNRALKSYCLPTIRFLLERVVNINSCDAHGNTPLHLA</sequence>
<organism evidence="4 5">
    <name type="scientific">Tuber aestivum</name>
    <name type="common">summer truffle</name>
    <dbReference type="NCBI Taxonomy" id="59557"/>
    <lineage>
        <taxon>Eukaryota</taxon>
        <taxon>Fungi</taxon>
        <taxon>Dikarya</taxon>
        <taxon>Ascomycota</taxon>
        <taxon>Pezizomycotina</taxon>
        <taxon>Pezizomycetes</taxon>
        <taxon>Pezizales</taxon>
        <taxon>Tuberaceae</taxon>
        <taxon>Tuber</taxon>
    </lineage>
</organism>
<dbReference type="SMART" id="SM00248">
    <property type="entry name" value="ANK"/>
    <property type="match status" value="5"/>
</dbReference>
<dbReference type="Proteomes" id="UP001412239">
    <property type="component" value="Unassembled WGS sequence"/>
</dbReference>
<name>A0A292Q7D7_9PEZI</name>
<evidence type="ECO:0000313" key="4">
    <source>
        <dbReference type="EMBL" id="CUS14607.1"/>
    </source>
</evidence>
<dbReference type="PANTHER" id="PTHR24201">
    <property type="entry name" value="ANK_REP_REGION DOMAIN-CONTAINING PROTEIN"/>
    <property type="match status" value="1"/>
</dbReference>
<evidence type="ECO:0000256" key="1">
    <source>
        <dbReference type="ARBA" id="ARBA00022737"/>
    </source>
</evidence>
<feature type="non-terminal residue" evidence="4">
    <location>
        <position position="1"/>
    </location>
</feature>
<dbReference type="Gene3D" id="1.25.40.20">
    <property type="entry name" value="Ankyrin repeat-containing domain"/>
    <property type="match status" value="2"/>
</dbReference>
<dbReference type="InterPro" id="IPR036770">
    <property type="entry name" value="Ankyrin_rpt-contain_sf"/>
</dbReference>
<evidence type="ECO:0000256" key="2">
    <source>
        <dbReference type="ARBA" id="ARBA00023043"/>
    </source>
</evidence>
<gene>
    <name evidence="4" type="ORF">GSTUAT00001338001</name>
</gene>
<feature type="repeat" description="ANK" evidence="3">
    <location>
        <begin position="135"/>
        <end position="167"/>
    </location>
</feature>